<organism evidence="2 3">
    <name type="scientific">Winogradskya humida</name>
    <dbReference type="NCBI Taxonomy" id="113566"/>
    <lineage>
        <taxon>Bacteria</taxon>
        <taxon>Bacillati</taxon>
        <taxon>Actinomycetota</taxon>
        <taxon>Actinomycetes</taxon>
        <taxon>Micromonosporales</taxon>
        <taxon>Micromonosporaceae</taxon>
        <taxon>Winogradskya</taxon>
    </lineage>
</organism>
<sequence length="469" mass="50979">MPTNLTASAATFDRRALPAPRTAAAPRLAPEAAALNAYAPRNVTDAVLTEPVGRAYHYLDVVQDAYVTGGEPRLLQSYNNESELLTTAFVYDNALTVLAYLANPTVANVRRARLVGDALLWAQDHDETYEDGRLRQAYAAGPMRFYGDDGAYFPGLKRADGKAAHLWPFGFSGSSTGDQAWAGLALAQLYVDTRIAKYLDGAIALGRWIAEQRSPYRCGGYHGGVQADGETVQRWASTEHNIDAYALFDLLLKLTKDKTWAVRREVAATFVRTMWNRSAGHFWSGTLGGLDDEDPNEVNTGNVPEDVQAWELLGLGDPRFDTAVDWAITNLSTTDRDVSGVTYSSHARGETDAVWLEGNAHTALALRQRDKPGDAARARNLLRDTVRAQESLGAGQTVGRTSDPQDGKLSQPGEGGSWTGTPLPTNGGIVAATSPLDTGFAFGYFPRQHVGTTAWFLMAAQDFNPYRLM</sequence>
<proteinExistence type="predicted"/>
<name>A0ABQ3ZS42_9ACTN</name>
<protein>
    <recommendedName>
        <fullName evidence="4">Glycosyl hydrolase</fullName>
    </recommendedName>
</protein>
<reference evidence="2 3" key="1">
    <citation type="submission" date="2021-01" db="EMBL/GenBank/DDBJ databases">
        <title>Whole genome shotgun sequence of Actinoplanes humidus NBRC 14915.</title>
        <authorList>
            <person name="Komaki H."/>
            <person name="Tamura T."/>
        </authorList>
    </citation>
    <scope>NUCLEOTIDE SEQUENCE [LARGE SCALE GENOMIC DNA]</scope>
    <source>
        <strain evidence="2 3">NBRC 14915</strain>
    </source>
</reference>
<evidence type="ECO:0000313" key="3">
    <source>
        <dbReference type="Proteomes" id="UP000603200"/>
    </source>
</evidence>
<keyword evidence="3" id="KW-1185">Reference proteome</keyword>
<gene>
    <name evidence="2" type="ORF">Ahu01nite_045090</name>
</gene>
<dbReference type="EMBL" id="BOMN01000057">
    <property type="protein sequence ID" value="GIE21407.1"/>
    <property type="molecule type" value="Genomic_DNA"/>
</dbReference>
<dbReference type="InterPro" id="IPR008928">
    <property type="entry name" value="6-hairpin_glycosidase_sf"/>
</dbReference>
<feature type="region of interest" description="Disordered" evidence="1">
    <location>
        <begin position="387"/>
        <end position="430"/>
    </location>
</feature>
<evidence type="ECO:0008006" key="4">
    <source>
        <dbReference type="Google" id="ProtNLM"/>
    </source>
</evidence>
<evidence type="ECO:0000256" key="1">
    <source>
        <dbReference type="SAM" id="MobiDB-lite"/>
    </source>
</evidence>
<evidence type="ECO:0000313" key="2">
    <source>
        <dbReference type="EMBL" id="GIE21407.1"/>
    </source>
</evidence>
<dbReference type="SUPFAM" id="SSF48208">
    <property type="entry name" value="Six-hairpin glycosidases"/>
    <property type="match status" value="1"/>
</dbReference>
<accession>A0ABQ3ZS42</accession>
<dbReference type="Proteomes" id="UP000603200">
    <property type="component" value="Unassembled WGS sequence"/>
</dbReference>
<comment type="caution">
    <text evidence="2">The sequence shown here is derived from an EMBL/GenBank/DDBJ whole genome shotgun (WGS) entry which is preliminary data.</text>
</comment>
<dbReference type="RefSeq" id="WP_203838527.1">
    <property type="nucleotide sequence ID" value="NZ_BAAATV010000002.1"/>
</dbReference>